<accession>A0AAV0J5P6</accession>
<keyword evidence="3" id="KW-1185">Reference proteome</keyword>
<feature type="compositionally biased region" description="Basic and acidic residues" evidence="1">
    <location>
        <begin position="419"/>
        <end position="449"/>
    </location>
</feature>
<evidence type="ECO:0000256" key="1">
    <source>
        <dbReference type="SAM" id="MobiDB-lite"/>
    </source>
</evidence>
<feature type="region of interest" description="Disordered" evidence="1">
    <location>
        <begin position="1"/>
        <end position="25"/>
    </location>
</feature>
<dbReference type="EMBL" id="CAMGYJ010000004">
    <property type="protein sequence ID" value="CAI0405106.1"/>
    <property type="molecule type" value="Genomic_DNA"/>
</dbReference>
<reference evidence="2" key="1">
    <citation type="submission" date="2022-08" db="EMBL/GenBank/DDBJ databases">
        <authorList>
            <person name="Gutierrez-Valencia J."/>
        </authorList>
    </citation>
    <scope>NUCLEOTIDE SEQUENCE</scope>
</reference>
<feature type="compositionally biased region" description="Polar residues" evidence="1">
    <location>
        <begin position="280"/>
        <end position="291"/>
    </location>
</feature>
<evidence type="ECO:0000313" key="2">
    <source>
        <dbReference type="EMBL" id="CAI0405106.1"/>
    </source>
</evidence>
<dbReference type="Proteomes" id="UP001154282">
    <property type="component" value="Unassembled WGS sequence"/>
</dbReference>
<feature type="non-terminal residue" evidence="2">
    <location>
        <position position="1"/>
    </location>
</feature>
<proteinExistence type="predicted"/>
<feature type="compositionally biased region" description="Polar residues" evidence="1">
    <location>
        <begin position="453"/>
        <end position="466"/>
    </location>
</feature>
<feature type="region of interest" description="Disordered" evidence="1">
    <location>
        <begin position="359"/>
        <end position="469"/>
    </location>
</feature>
<gene>
    <name evidence="2" type="ORF">LITE_LOCUS12768</name>
</gene>
<feature type="compositionally biased region" description="Basic and acidic residues" evidence="1">
    <location>
        <begin position="1"/>
        <end position="12"/>
    </location>
</feature>
<feature type="compositionally biased region" description="Basic and acidic residues" evidence="1">
    <location>
        <begin position="378"/>
        <end position="387"/>
    </location>
</feature>
<name>A0AAV0J5P6_9ROSI</name>
<sequence length="618" mass="67391">ADPCDGERRSEQRAAVVDAGEKRAPSELAPTLSLHSVAGLSSLGTLRCKAQVEEQLAVEETPAATAMTVTVTEPQHPGRDEQKAPSTTVIIPLTKIAVAVRKVVSDPILPSPPTPATSAESPKVAILSVRNEEVRDEEPAADLELEEVNSRTTPIDGWKFKKKRQRREPLKEVTLEQNCRDPSLMIAEAISSCEIRSMWAEPNTSNNQRREAAGEQARQVFVSRANCANGAASHSLRGDVEREAGAEVDRRDSLLRTSFLAPQEQTTMRDRRGGSPAAPVTTTRPRQAESGTSAAGMIMRLLATSDFASHGGERQPRRPEAGSTPHRWLSCLSPGMQLVERTQWTSAASLVASSIDEVKPGMEEADSTPSRPLRGLTRGKEMKSERSTKKRTAASLTGNVKEKKPGPSGARCRQVRCSLPEKKAKDGSPTEGERKKKTPLLEDETRKDGGGVSSLSNPRSATLGRTEQQRKAWLGRKIWAGWPETQSEAGRTDLEQGWTIVGLGSDLLVHSNGPHHENNRIEPKLSLGPNNKGTHWVQKKTGLRCQSGPGPPIGFVLKWVSLEKKKASWNSLSGWSGMPTIEELLREPVRLDHRCRQRVHGIVVEPSPAGTSSLCCRR</sequence>
<feature type="region of interest" description="Disordered" evidence="1">
    <location>
        <begin position="254"/>
        <end position="291"/>
    </location>
</feature>
<dbReference type="AlphaFoldDB" id="A0AAV0J5P6"/>
<comment type="caution">
    <text evidence="2">The sequence shown here is derived from an EMBL/GenBank/DDBJ whole genome shotgun (WGS) entry which is preliminary data.</text>
</comment>
<evidence type="ECO:0000313" key="3">
    <source>
        <dbReference type="Proteomes" id="UP001154282"/>
    </source>
</evidence>
<organism evidence="2 3">
    <name type="scientific">Linum tenue</name>
    <dbReference type="NCBI Taxonomy" id="586396"/>
    <lineage>
        <taxon>Eukaryota</taxon>
        <taxon>Viridiplantae</taxon>
        <taxon>Streptophyta</taxon>
        <taxon>Embryophyta</taxon>
        <taxon>Tracheophyta</taxon>
        <taxon>Spermatophyta</taxon>
        <taxon>Magnoliopsida</taxon>
        <taxon>eudicotyledons</taxon>
        <taxon>Gunneridae</taxon>
        <taxon>Pentapetalae</taxon>
        <taxon>rosids</taxon>
        <taxon>fabids</taxon>
        <taxon>Malpighiales</taxon>
        <taxon>Linaceae</taxon>
        <taxon>Linum</taxon>
    </lineage>
</organism>
<protein>
    <submittedName>
        <fullName evidence="2">Uncharacterized protein</fullName>
    </submittedName>
</protein>